<dbReference type="AlphaFoldDB" id="X1DGF4"/>
<evidence type="ECO:0000313" key="1">
    <source>
        <dbReference type="EMBL" id="GAG95476.1"/>
    </source>
</evidence>
<proteinExistence type="predicted"/>
<accession>X1DGF4</accession>
<organism evidence="1">
    <name type="scientific">marine sediment metagenome</name>
    <dbReference type="NCBI Taxonomy" id="412755"/>
    <lineage>
        <taxon>unclassified sequences</taxon>
        <taxon>metagenomes</taxon>
        <taxon>ecological metagenomes</taxon>
    </lineage>
</organism>
<name>X1DGF4_9ZZZZ</name>
<gene>
    <name evidence="1" type="ORF">S01H4_40955</name>
</gene>
<reference evidence="1" key="1">
    <citation type="journal article" date="2014" name="Front. Microbiol.">
        <title>High frequency of phylogenetically diverse reductive dehalogenase-homologous genes in deep subseafloor sedimentary metagenomes.</title>
        <authorList>
            <person name="Kawai M."/>
            <person name="Futagami T."/>
            <person name="Toyoda A."/>
            <person name="Takaki Y."/>
            <person name="Nishi S."/>
            <person name="Hori S."/>
            <person name="Arai W."/>
            <person name="Tsubouchi T."/>
            <person name="Morono Y."/>
            <person name="Uchiyama I."/>
            <person name="Ito T."/>
            <person name="Fujiyama A."/>
            <person name="Inagaki F."/>
            <person name="Takami H."/>
        </authorList>
    </citation>
    <scope>NUCLEOTIDE SEQUENCE</scope>
    <source>
        <strain evidence="1">Expedition CK06-06</strain>
    </source>
</reference>
<sequence>MKYDNKSGVSIQAKYHNEKLNLTDGTLMNILSLHEFSKEDGITSMMVGETNILTYYSGELIDYYVVLILDMLDDPEDYESILRKISQIILENLEEERYINKLPSLFTQISESP</sequence>
<protein>
    <submittedName>
        <fullName evidence="1">Uncharacterized protein</fullName>
    </submittedName>
</protein>
<comment type="caution">
    <text evidence="1">The sequence shown here is derived from an EMBL/GenBank/DDBJ whole genome shotgun (WGS) entry which is preliminary data.</text>
</comment>
<dbReference type="EMBL" id="BART01022365">
    <property type="protein sequence ID" value="GAG95476.1"/>
    <property type="molecule type" value="Genomic_DNA"/>
</dbReference>